<feature type="region of interest" description="Disordered" evidence="1">
    <location>
        <begin position="734"/>
        <end position="806"/>
    </location>
</feature>
<dbReference type="EMBL" id="BDIP01000430">
    <property type="protein sequence ID" value="GIQ81572.1"/>
    <property type="molecule type" value="Genomic_DNA"/>
</dbReference>
<dbReference type="AlphaFoldDB" id="A0A9K3CRK4"/>
<reference evidence="2 3" key="1">
    <citation type="journal article" date="2018" name="PLoS ONE">
        <title>The draft genome of Kipferlia bialata reveals reductive genome evolution in fornicate parasites.</title>
        <authorList>
            <person name="Tanifuji G."/>
            <person name="Takabayashi S."/>
            <person name="Kume K."/>
            <person name="Takagi M."/>
            <person name="Nakayama T."/>
            <person name="Kamikawa R."/>
            <person name="Inagaki Y."/>
            <person name="Hashimoto T."/>
        </authorList>
    </citation>
    <scope>NUCLEOTIDE SEQUENCE [LARGE SCALE GENOMIC DNA]</scope>
    <source>
        <strain evidence="2">NY0173</strain>
    </source>
</reference>
<evidence type="ECO:0000313" key="2">
    <source>
        <dbReference type="EMBL" id="GIQ81572.1"/>
    </source>
</evidence>
<accession>A0A9K3CRK4</accession>
<evidence type="ECO:0000313" key="3">
    <source>
        <dbReference type="Proteomes" id="UP000265618"/>
    </source>
</evidence>
<feature type="compositionally biased region" description="Low complexity" evidence="1">
    <location>
        <begin position="695"/>
        <end position="709"/>
    </location>
</feature>
<comment type="caution">
    <text evidence="2">The sequence shown here is derived from an EMBL/GenBank/DDBJ whole genome shotgun (WGS) entry which is preliminary data.</text>
</comment>
<feature type="compositionally biased region" description="Polar residues" evidence="1">
    <location>
        <begin position="514"/>
        <end position="524"/>
    </location>
</feature>
<dbReference type="Proteomes" id="UP000265618">
    <property type="component" value="Unassembled WGS sequence"/>
</dbReference>
<gene>
    <name evidence="2" type="ORF">KIPB_002550</name>
</gene>
<sequence length="820" mass="84774">MLDDQSIMSQQGTDFPFIEDLIRELAPRTPLNAPGDEGTSQLTPLSRSLALRDPCEQPHLFSQYMCILNGSVLPTVGHSLAPLLLPLHTIDTSLNEGHKVPGSVAKIYTQTVSSLIQDSAWSAMGTQDALSLLKCSISAHRVCPTGGVVPALLFRLASRPPPSEAHALATLIRAMPRAQGSRQTQAQAQAQSRHSLSCLGPALVAVCTYCPATMLQHMYSCICHVTKIGTVLDTMAGPASLPLPVTSAVSALGSAGVVRLLSVAGCSSLCARWLARRVRVERERGTPTEVIVRGMTSAVVGGHPSVCQVVTLVAGALLDASGATHMHSTLRAIPPCRGMVHPLQMMRVVCSLGGMPPPPSASVPRGVSALVSSACLGQVQGAVQGCDTSALDAALGLGAETEREREREREAEGVLHRVPVGVGEVGMGEALLARAILRGSSVGGDELREKVLSGGRQGERQRDRVPSVLPTFTAPVPSVDTDAAPVPSGCSFASSTSAPSVSGSLSTQHIQHMSTQHMSTQQSPKRGRDMPGIGTKGVGGGRTPSLTPRLPTQHVPVPPVPHSHRQSESVPTLPVIPASSAVPREVSKRARLAAFMAEDGEGEGKAREKGMGAMPTFHVPSHASSASGDGKTNIPMGNGKDGDGESRSGVADTGSVSAGGVSDTVPDESEDEDEDDSVSGSSALPPTPPHGIGLTQAMGMGTQGGQAQTRVGGGDRIATEAVTPVRPSAKRLPLATSTQPLPSPGTGTGTHPDREMGDIFSSFPDPSPIAKVPPSMAGASPSRPLGWGVDGDIDTPMDGTGQGGIETEDFLGANIFQLFQ</sequence>
<proteinExistence type="predicted"/>
<feature type="compositionally biased region" description="Acidic residues" evidence="1">
    <location>
        <begin position="665"/>
        <end position="677"/>
    </location>
</feature>
<organism evidence="2 3">
    <name type="scientific">Kipferlia bialata</name>
    <dbReference type="NCBI Taxonomy" id="797122"/>
    <lineage>
        <taxon>Eukaryota</taxon>
        <taxon>Metamonada</taxon>
        <taxon>Carpediemonas-like organisms</taxon>
        <taxon>Kipferlia</taxon>
    </lineage>
</organism>
<name>A0A9K3CRK4_9EUKA</name>
<keyword evidence="3" id="KW-1185">Reference proteome</keyword>
<protein>
    <submittedName>
        <fullName evidence="2">Uncharacterized protein</fullName>
    </submittedName>
</protein>
<feature type="region of interest" description="Disordered" evidence="1">
    <location>
        <begin position="514"/>
        <end position="576"/>
    </location>
</feature>
<evidence type="ECO:0000256" key="1">
    <source>
        <dbReference type="SAM" id="MobiDB-lite"/>
    </source>
</evidence>
<feature type="region of interest" description="Disordered" evidence="1">
    <location>
        <begin position="599"/>
        <end position="712"/>
    </location>
</feature>